<dbReference type="AlphaFoldDB" id="A0A1H0BJ71"/>
<dbReference type="STRING" id="211114.SAMN04489726_6695"/>
<feature type="domain" description="N(4)-bis(aminopropyl)spermidine synthase C-terminal" evidence="1">
    <location>
        <begin position="112"/>
        <end position="297"/>
    </location>
</feature>
<dbReference type="PROSITE" id="PS00092">
    <property type="entry name" value="N6_MTASE"/>
    <property type="match status" value="1"/>
</dbReference>
<dbReference type="GO" id="GO:0006596">
    <property type="term" value="P:polyamine biosynthetic process"/>
    <property type="evidence" value="ECO:0007669"/>
    <property type="project" value="TreeGrafter"/>
</dbReference>
<name>A0A1H0BJ71_ALLAB</name>
<accession>A0A1H0BJ71</accession>
<dbReference type="Gene3D" id="3.40.50.150">
    <property type="entry name" value="Vaccinia Virus protein VP39"/>
    <property type="match status" value="1"/>
</dbReference>
<dbReference type="EMBL" id="LT629701">
    <property type="protein sequence ID" value="SDN45690.1"/>
    <property type="molecule type" value="Genomic_DNA"/>
</dbReference>
<dbReference type="Pfam" id="PF01861">
    <property type="entry name" value="BpsA_C"/>
    <property type="match status" value="1"/>
</dbReference>
<dbReference type="PANTHER" id="PTHR23290">
    <property type="entry name" value="RRNA N6-ADENOSINE-METHYLTRANSFERASE METTL5"/>
    <property type="match status" value="1"/>
</dbReference>
<evidence type="ECO:0000259" key="1">
    <source>
        <dbReference type="Pfam" id="PF01861"/>
    </source>
</evidence>
<dbReference type="GO" id="GO:0032259">
    <property type="term" value="P:methylation"/>
    <property type="evidence" value="ECO:0007669"/>
    <property type="project" value="UniProtKB-KW"/>
</dbReference>
<dbReference type="InterPro" id="IPR051720">
    <property type="entry name" value="rRNA_MeTrfase/Polyamine_Synth"/>
</dbReference>
<sequence length="540" mass="59236">MTTDDPVQRVSALLADHGVHGRRLRIVVALLTSGWQSLAELVRQPAVPRRTVEELLAAMEPDVEREGDRYRIRPWRTTVYREHLDLGLELGNALNYTDPLEAAAQTHEEMVTRIKQDIHAVPAPMPALDHVAATAQTMLRRAMWLDEQYTLSGARLLCLGDHDLTSLAVCAVRPDLEVLVVDLDERVLEFIDNRAAERGFTIRSVHADFRFGLPPAAQGWADLVFTDPPYTPEGIGLFVTRAASCLRDVDMGRILLAYGFSERNPTLGLKVQQEIMQLGVLFEAILPRFNRYHGAQAVGSASELYVLRATSKTRKLLDRPSNTAIYTHGPQSIEAQGKTTSAQLEALRATASADGRLKVDEVRGPAWDRPLNAAEDTALAIDATGDPGPWLLRVLLAASAPRVAVLVANNHLDLSNQAGQRALTAALRHKYRLRFLRSNPDDRSAVVVAEQIPANRLDAGERLARHVLDRAHGKVGNLWREGLISTAKATGITLTRNAARDLVAEAAPTPADLALRLIDIPRHRIAPLLDAITASAADLS</sequence>
<dbReference type="eggNOG" id="COG1568">
    <property type="taxonomic scope" value="Bacteria"/>
</dbReference>
<gene>
    <name evidence="2" type="ORF">SAMN04489726_6695</name>
</gene>
<protein>
    <submittedName>
        <fullName evidence="2">Predicted methyltransferase</fullName>
    </submittedName>
</protein>
<keyword evidence="2" id="KW-0489">Methyltransferase</keyword>
<dbReference type="InterPro" id="IPR002052">
    <property type="entry name" value="DNA_methylase_N6_adenine_CS"/>
</dbReference>
<dbReference type="OrthoDB" id="7593728at2"/>
<dbReference type="GO" id="GO:0003676">
    <property type="term" value="F:nucleic acid binding"/>
    <property type="evidence" value="ECO:0007669"/>
    <property type="project" value="InterPro"/>
</dbReference>
<reference evidence="2 3" key="1">
    <citation type="submission" date="2016-10" db="EMBL/GenBank/DDBJ databases">
        <authorList>
            <person name="de Groot N.N."/>
        </authorList>
    </citation>
    <scope>NUCLEOTIDE SEQUENCE [LARGE SCALE GENOMIC DNA]</scope>
    <source>
        <strain evidence="2 3">DSM 44149</strain>
    </source>
</reference>
<organism evidence="2 3">
    <name type="scientific">Allokutzneria albata</name>
    <name type="common">Kibdelosporangium albatum</name>
    <dbReference type="NCBI Taxonomy" id="211114"/>
    <lineage>
        <taxon>Bacteria</taxon>
        <taxon>Bacillati</taxon>
        <taxon>Actinomycetota</taxon>
        <taxon>Actinomycetes</taxon>
        <taxon>Pseudonocardiales</taxon>
        <taxon>Pseudonocardiaceae</taxon>
        <taxon>Allokutzneria</taxon>
    </lineage>
</organism>
<dbReference type="PANTHER" id="PTHR23290:SF0">
    <property type="entry name" value="RRNA N6-ADENOSINE-METHYLTRANSFERASE METTL5"/>
    <property type="match status" value="1"/>
</dbReference>
<evidence type="ECO:0000313" key="3">
    <source>
        <dbReference type="Proteomes" id="UP000183376"/>
    </source>
</evidence>
<dbReference type="RefSeq" id="WP_030426760.1">
    <property type="nucleotide sequence ID" value="NZ_JOEF01000001.1"/>
</dbReference>
<keyword evidence="3" id="KW-1185">Reference proteome</keyword>
<keyword evidence="2" id="KW-0808">Transferase</keyword>
<proteinExistence type="predicted"/>
<dbReference type="Proteomes" id="UP000183376">
    <property type="component" value="Chromosome I"/>
</dbReference>
<dbReference type="InterPro" id="IPR002723">
    <property type="entry name" value="BpsA_C"/>
</dbReference>
<dbReference type="InterPro" id="IPR029063">
    <property type="entry name" value="SAM-dependent_MTases_sf"/>
</dbReference>
<evidence type="ECO:0000313" key="2">
    <source>
        <dbReference type="EMBL" id="SDN45690.1"/>
    </source>
</evidence>
<dbReference type="SUPFAM" id="SSF53335">
    <property type="entry name" value="S-adenosyl-L-methionine-dependent methyltransferases"/>
    <property type="match status" value="1"/>
</dbReference>
<dbReference type="GO" id="GO:0008168">
    <property type="term" value="F:methyltransferase activity"/>
    <property type="evidence" value="ECO:0007669"/>
    <property type="project" value="UniProtKB-KW"/>
</dbReference>